<protein>
    <submittedName>
        <fullName evidence="9">MFS transporter</fullName>
    </submittedName>
</protein>
<dbReference type="Gene3D" id="1.20.1250.20">
    <property type="entry name" value="MFS general substrate transporter like domains"/>
    <property type="match status" value="2"/>
</dbReference>
<keyword evidence="10" id="KW-1185">Reference proteome</keyword>
<feature type="transmembrane region" description="Helical" evidence="7">
    <location>
        <begin position="356"/>
        <end position="373"/>
    </location>
</feature>
<reference evidence="9 10" key="1">
    <citation type="submission" date="2019-03" db="EMBL/GenBank/DDBJ databases">
        <title>Paraburkholderia sp. 7MH5, isolated from subtropical forest soil.</title>
        <authorList>
            <person name="Gao Z.-H."/>
            <person name="Qiu L.-H."/>
        </authorList>
    </citation>
    <scope>NUCLEOTIDE SEQUENCE [LARGE SCALE GENOMIC DNA]</scope>
    <source>
        <strain evidence="9 10">7MH5</strain>
    </source>
</reference>
<feature type="transmembrane region" description="Helical" evidence="7">
    <location>
        <begin position="54"/>
        <end position="72"/>
    </location>
</feature>
<proteinExistence type="predicted"/>
<feature type="domain" description="Major facilitator superfamily (MFS) profile" evidence="8">
    <location>
        <begin position="39"/>
        <end position="448"/>
    </location>
</feature>
<keyword evidence="2" id="KW-0813">Transport</keyword>
<dbReference type="InterPro" id="IPR005829">
    <property type="entry name" value="Sugar_transporter_CS"/>
</dbReference>
<dbReference type="PROSITE" id="PS00217">
    <property type="entry name" value="SUGAR_TRANSPORT_2"/>
    <property type="match status" value="1"/>
</dbReference>
<feature type="transmembrane region" description="Helical" evidence="7">
    <location>
        <begin position="178"/>
        <end position="200"/>
    </location>
</feature>
<organism evidence="9 10">
    <name type="scientific">Paraburkholderia pallida</name>
    <dbReference type="NCBI Taxonomy" id="2547399"/>
    <lineage>
        <taxon>Bacteria</taxon>
        <taxon>Pseudomonadati</taxon>
        <taxon>Pseudomonadota</taxon>
        <taxon>Betaproteobacteria</taxon>
        <taxon>Burkholderiales</taxon>
        <taxon>Burkholderiaceae</taxon>
        <taxon>Paraburkholderia</taxon>
    </lineage>
</organism>
<dbReference type="CDD" id="cd17369">
    <property type="entry name" value="MFS_ShiA_like"/>
    <property type="match status" value="1"/>
</dbReference>
<feature type="transmembrane region" description="Helical" evidence="7">
    <location>
        <begin position="331"/>
        <end position="350"/>
    </location>
</feature>
<dbReference type="OrthoDB" id="6766492at2"/>
<evidence type="ECO:0000256" key="3">
    <source>
        <dbReference type="ARBA" id="ARBA00022475"/>
    </source>
</evidence>
<keyword evidence="3" id="KW-1003">Cell membrane</keyword>
<dbReference type="KEGG" id="ppai:E1956_20750"/>
<evidence type="ECO:0000256" key="2">
    <source>
        <dbReference type="ARBA" id="ARBA00022448"/>
    </source>
</evidence>
<name>A0A4P7CZN3_9BURK</name>
<evidence type="ECO:0000256" key="6">
    <source>
        <dbReference type="ARBA" id="ARBA00023136"/>
    </source>
</evidence>
<keyword evidence="4 7" id="KW-0812">Transmembrane</keyword>
<evidence type="ECO:0000256" key="5">
    <source>
        <dbReference type="ARBA" id="ARBA00022989"/>
    </source>
</evidence>
<dbReference type="Proteomes" id="UP000295727">
    <property type="component" value="Chromosome 2"/>
</dbReference>
<keyword evidence="5 7" id="KW-1133">Transmembrane helix</keyword>
<feature type="transmembrane region" description="Helical" evidence="7">
    <location>
        <begin position="266"/>
        <end position="288"/>
    </location>
</feature>
<evidence type="ECO:0000313" key="10">
    <source>
        <dbReference type="Proteomes" id="UP000295727"/>
    </source>
</evidence>
<dbReference type="PANTHER" id="PTHR43045:SF1">
    <property type="entry name" value="SHIKIMATE TRANSPORTER"/>
    <property type="match status" value="1"/>
</dbReference>
<dbReference type="EMBL" id="CP038149">
    <property type="protein sequence ID" value="QBQ99591.1"/>
    <property type="molecule type" value="Genomic_DNA"/>
</dbReference>
<feature type="transmembrane region" description="Helical" evidence="7">
    <location>
        <begin position="113"/>
        <end position="131"/>
    </location>
</feature>
<feature type="transmembrane region" description="Helical" evidence="7">
    <location>
        <begin position="300"/>
        <end position="319"/>
    </location>
</feature>
<dbReference type="AlphaFoldDB" id="A0A4P7CZN3"/>
<evidence type="ECO:0000313" key="9">
    <source>
        <dbReference type="EMBL" id="QBQ99591.1"/>
    </source>
</evidence>
<dbReference type="InterPro" id="IPR011701">
    <property type="entry name" value="MFS"/>
</dbReference>
<dbReference type="InterPro" id="IPR020846">
    <property type="entry name" value="MFS_dom"/>
</dbReference>
<feature type="transmembrane region" description="Helical" evidence="7">
    <location>
        <begin position="426"/>
        <end position="443"/>
    </location>
</feature>
<gene>
    <name evidence="9" type="ORF">E1956_20750</name>
</gene>
<accession>A0A4P7CZN3</accession>
<comment type="subcellular location">
    <subcellularLocation>
        <location evidence="1">Cell membrane</location>
        <topology evidence="1">Multi-pass membrane protein</topology>
    </subcellularLocation>
</comment>
<feature type="transmembrane region" description="Helical" evidence="7">
    <location>
        <begin position="212"/>
        <end position="231"/>
    </location>
</feature>
<dbReference type="PROSITE" id="PS50850">
    <property type="entry name" value="MFS"/>
    <property type="match status" value="1"/>
</dbReference>
<evidence type="ECO:0000256" key="4">
    <source>
        <dbReference type="ARBA" id="ARBA00022692"/>
    </source>
</evidence>
<dbReference type="Pfam" id="PF07690">
    <property type="entry name" value="MFS_1"/>
    <property type="match status" value="1"/>
</dbReference>
<dbReference type="GO" id="GO:0005886">
    <property type="term" value="C:plasma membrane"/>
    <property type="evidence" value="ECO:0007669"/>
    <property type="project" value="UniProtKB-SubCell"/>
</dbReference>
<evidence type="ECO:0000259" key="8">
    <source>
        <dbReference type="PROSITE" id="PS50850"/>
    </source>
</evidence>
<feature type="transmembrane region" description="Helical" evidence="7">
    <location>
        <begin position="78"/>
        <end position="101"/>
    </location>
</feature>
<evidence type="ECO:0000256" key="1">
    <source>
        <dbReference type="ARBA" id="ARBA00004651"/>
    </source>
</evidence>
<dbReference type="SUPFAM" id="SSF103473">
    <property type="entry name" value="MFS general substrate transporter"/>
    <property type="match status" value="1"/>
</dbReference>
<feature type="transmembrane region" description="Helical" evidence="7">
    <location>
        <begin position="137"/>
        <end position="157"/>
    </location>
</feature>
<evidence type="ECO:0000256" key="7">
    <source>
        <dbReference type="SAM" id="Phobius"/>
    </source>
</evidence>
<sequence>MLVFNHLVCDIEETILNSSTSISATGRDAEVSESTLRRTVITSVVGQALEWYDFFLYGTASALVFGEFFFPIGKDPLIGTMLSFGGFLVGFMARPIGGIVCGHLGDRIGRKRVLILTLLIMGTATFLMGLLPTYNHIGIWAPVLLLALRVVQGLAAGGEWSGSILIISESVAPSRRGFLSAWSPGGATTGFVLSSAAFLLARMLPHDDFVQWGWRLPFLGSVVIVGLGYYVRRRIPESAEFVKLESSNARVRMPVLEVLRHHPKELLMVFGLRFGEGGASYVLFAFSLAYGKFMGLPGNLLLMALTVSMVLMIPFSLWFGYLSDRFGRRPIYLVGAVGIMAVAFPFFFMLQSGNTALIVMAYVLSTSIAIGALEGAQPAYMSELFAADVRYSGLGVGREIASVLGAGLAPMLSTGLLAHYRSPWPVAAYLFLLGLSIVIALRFTPETLPRHLRAGGARR</sequence>
<dbReference type="GO" id="GO:0022857">
    <property type="term" value="F:transmembrane transporter activity"/>
    <property type="evidence" value="ECO:0007669"/>
    <property type="project" value="InterPro"/>
</dbReference>
<feature type="transmembrane region" description="Helical" evidence="7">
    <location>
        <begin position="400"/>
        <end position="420"/>
    </location>
</feature>
<dbReference type="InterPro" id="IPR036259">
    <property type="entry name" value="MFS_trans_sf"/>
</dbReference>
<dbReference type="PANTHER" id="PTHR43045">
    <property type="entry name" value="SHIKIMATE TRANSPORTER"/>
    <property type="match status" value="1"/>
</dbReference>
<keyword evidence="6 7" id="KW-0472">Membrane</keyword>